<sequence>MSNLFLDHTHAQLTGVQKVMLATTAYDNPDASYTYSIQRSRQALEEAGFLTAYLLLSGNCHVDDARNRVVQEFLETDCTDLVFLDADVSWEPETLVELVSYDCDVVGGVYPYRREGDITKLNMPVLMIPGEITTNEQGLVQVAGLPTGFMRIRRHVLESLTRDAHRYWNRGDRRSEIPILFERSFENGVRWGGDINFCRKWIGAGGAIWAAPEMHLGHSSKRIIRDSLGAALRRQGGQTLRYVAERLAVGSMDPTLFMEAVKRTDNEWSVPEDVLALCAIMGRLADGPIIEAGSGLTTIILAAVSEHPVYCLEHDPIWAAHLGGMIEEAGVSNIGVCLCPIKDGWYDLTDYESELPAQFALGLNDGPPRALGSRMGFYERFGNCVDTIIVDDADDRSYGNEIEAWCAENDRRVDFIEQRAALIRHNVKEKANAAA</sequence>
<dbReference type="AlphaFoldDB" id="A0A0F9G2U6"/>
<dbReference type="InterPro" id="IPR029044">
    <property type="entry name" value="Nucleotide-diphossugar_trans"/>
</dbReference>
<comment type="caution">
    <text evidence="1">The sequence shown here is derived from an EMBL/GenBank/DDBJ whole genome shotgun (WGS) entry which is preliminary data.</text>
</comment>
<dbReference type="SUPFAM" id="SSF53448">
    <property type="entry name" value="Nucleotide-diphospho-sugar transferases"/>
    <property type="match status" value="1"/>
</dbReference>
<protein>
    <submittedName>
        <fullName evidence="1">Uncharacterized protein</fullName>
    </submittedName>
</protein>
<dbReference type="Gene3D" id="3.90.550.40">
    <property type="match status" value="1"/>
</dbReference>
<dbReference type="EMBL" id="LAZR01030073">
    <property type="protein sequence ID" value="KKL57702.1"/>
    <property type="molecule type" value="Genomic_DNA"/>
</dbReference>
<reference evidence="1" key="1">
    <citation type="journal article" date="2015" name="Nature">
        <title>Complex archaea that bridge the gap between prokaryotes and eukaryotes.</title>
        <authorList>
            <person name="Spang A."/>
            <person name="Saw J.H."/>
            <person name="Jorgensen S.L."/>
            <person name="Zaremba-Niedzwiedzka K."/>
            <person name="Martijn J."/>
            <person name="Lind A.E."/>
            <person name="van Eijk R."/>
            <person name="Schleper C."/>
            <person name="Guy L."/>
            <person name="Ettema T.J."/>
        </authorList>
    </citation>
    <scope>NUCLEOTIDE SEQUENCE</scope>
</reference>
<organism evidence="1">
    <name type="scientific">marine sediment metagenome</name>
    <dbReference type="NCBI Taxonomy" id="412755"/>
    <lineage>
        <taxon>unclassified sequences</taxon>
        <taxon>metagenomes</taxon>
        <taxon>ecological metagenomes</taxon>
    </lineage>
</organism>
<evidence type="ECO:0000313" key="1">
    <source>
        <dbReference type="EMBL" id="KKL57702.1"/>
    </source>
</evidence>
<dbReference type="Gene3D" id="3.40.50.150">
    <property type="entry name" value="Vaccinia Virus protein VP39"/>
    <property type="match status" value="1"/>
</dbReference>
<gene>
    <name evidence="1" type="ORF">LCGC14_2232760</name>
</gene>
<name>A0A0F9G2U6_9ZZZZ</name>
<accession>A0A0F9G2U6</accession>
<proteinExistence type="predicted"/>
<dbReference type="InterPro" id="IPR029063">
    <property type="entry name" value="SAM-dependent_MTases_sf"/>
</dbReference>